<keyword evidence="5" id="KW-1185">Reference proteome</keyword>
<gene>
    <name evidence="4" type="ORF">HYALB_00011543</name>
</gene>
<dbReference type="SUPFAM" id="SSF51735">
    <property type="entry name" value="NAD(P)-binding Rossmann-fold domains"/>
    <property type="match status" value="1"/>
</dbReference>
<evidence type="ECO:0000256" key="3">
    <source>
        <dbReference type="ARBA" id="ARBA00023002"/>
    </source>
</evidence>
<dbReference type="GO" id="GO:0005737">
    <property type="term" value="C:cytoplasm"/>
    <property type="evidence" value="ECO:0007669"/>
    <property type="project" value="TreeGrafter"/>
</dbReference>
<evidence type="ECO:0008006" key="6">
    <source>
        <dbReference type="Google" id="ProtNLM"/>
    </source>
</evidence>
<dbReference type="InterPro" id="IPR002347">
    <property type="entry name" value="SDR_fam"/>
</dbReference>
<dbReference type="PANTHER" id="PTHR43544:SF7">
    <property type="entry name" value="NADB-LER2"/>
    <property type="match status" value="1"/>
</dbReference>
<keyword evidence="3" id="KW-0560">Oxidoreductase</keyword>
<dbReference type="InterPro" id="IPR036291">
    <property type="entry name" value="NAD(P)-bd_dom_sf"/>
</dbReference>
<dbReference type="Gene3D" id="3.40.50.720">
    <property type="entry name" value="NAD(P)-binding Rossmann-like Domain"/>
    <property type="match status" value="1"/>
</dbReference>
<dbReference type="Pfam" id="PF00106">
    <property type="entry name" value="adh_short"/>
    <property type="match status" value="1"/>
</dbReference>
<evidence type="ECO:0000256" key="1">
    <source>
        <dbReference type="ARBA" id="ARBA00006484"/>
    </source>
</evidence>
<comment type="similarity">
    <text evidence="1">Belongs to the short-chain dehydrogenases/reductases (SDR) family.</text>
</comment>
<keyword evidence="2" id="KW-0521">NADP</keyword>
<evidence type="ECO:0000313" key="4">
    <source>
        <dbReference type="EMBL" id="CAG8975988.1"/>
    </source>
</evidence>
<name>A0A9N9PUY1_9HELO</name>
<reference evidence="4" key="1">
    <citation type="submission" date="2021-07" db="EMBL/GenBank/DDBJ databases">
        <authorList>
            <person name="Durling M."/>
        </authorList>
    </citation>
    <scope>NUCLEOTIDE SEQUENCE</scope>
</reference>
<dbReference type="PANTHER" id="PTHR43544">
    <property type="entry name" value="SHORT-CHAIN DEHYDROGENASE/REDUCTASE"/>
    <property type="match status" value="1"/>
</dbReference>
<proteinExistence type="inferred from homology"/>
<dbReference type="InterPro" id="IPR051468">
    <property type="entry name" value="Fungal_SecMetab_SDRs"/>
</dbReference>
<accession>A0A9N9PUY1</accession>
<dbReference type="PRINTS" id="PR00081">
    <property type="entry name" value="GDHRDH"/>
</dbReference>
<comment type="caution">
    <text evidence="4">The sequence shown here is derived from an EMBL/GenBank/DDBJ whole genome shotgun (WGS) entry which is preliminary data.</text>
</comment>
<dbReference type="EMBL" id="CAJVRM010000159">
    <property type="protein sequence ID" value="CAG8975988.1"/>
    <property type="molecule type" value="Genomic_DNA"/>
</dbReference>
<dbReference type="OrthoDB" id="9876299at2759"/>
<evidence type="ECO:0000256" key="2">
    <source>
        <dbReference type="ARBA" id="ARBA00022857"/>
    </source>
</evidence>
<sequence>MSQTIYLITGANRGIGRGMTESLLQRPNTTILAGVRFPSHPTSQSLLTLPASTTSTLHLLALDVTSTSTLSSSLATLPSLGITHIDILISNAGISNYYGAATITPLEEVREHFEVNAICTLALFQASWGLLKESGNERGPVVMVTSTGVASIGDMEKMTWESTAYGMSKVAVNYAVREMNFENKEIVAFVIGPGWVQTEMGNLGAASMGMEEAPVSVQQSVEGVLKKLDNSTRENTGSRFLSFDDEIYSL</sequence>
<dbReference type="Proteomes" id="UP000701801">
    <property type="component" value="Unassembled WGS sequence"/>
</dbReference>
<protein>
    <recommendedName>
        <fullName evidence="6">NAD(P)-binding protein</fullName>
    </recommendedName>
</protein>
<organism evidence="4 5">
    <name type="scientific">Hymenoscyphus albidus</name>
    <dbReference type="NCBI Taxonomy" id="595503"/>
    <lineage>
        <taxon>Eukaryota</taxon>
        <taxon>Fungi</taxon>
        <taxon>Dikarya</taxon>
        <taxon>Ascomycota</taxon>
        <taxon>Pezizomycotina</taxon>
        <taxon>Leotiomycetes</taxon>
        <taxon>Helotiales</taxon>
        <taxon>Helotiaceae</taxon>
        <taxon>Hymenoscyphus</taxon>
    </lineage>
</organism>
<dbReference type="AlphaFoldDB" id="A0A9N9PUY1"/>
<evidence type="ECO:0000313" key="5">
    <source>
        <dbReference type="Proteomes" id="UP000701801"/>
    </source>
</evidence>
<dbReference type="GO" id="GO:0016491">
    <property type="term" value="F:oxidoreductase activity"/>
    <property type="evidence" value="ECO:0007669"/>
    <property type="project" value="UniProtKB-KW"/>
</dbReference>